<gene>
    <name evidence="5" type="primary">recX</name>
    <name evidence="8" type="ORF">DN068_11115</name>
</gene>
<dbReference type="Proteomes" id="UP000248745">
    <property type="component" value="Unassembled WGS sequence"/>
</dbReference>
<evidence type="ECO:0000256" key="3">
    <source>
        <dbReference type="ARBA" id="ARBA00018111"/>
    </source>
</evidence>
<organism evidence="8 9">
    <name type="scientific">Taibaiella soli</name>
    <dbReference type="NCBI Taxonomy" id="1649169"/>
    <lineage>
        <taxon>Bacteria</taxon>
        <taxon>Pseudomonadati</taxon>
        <taxon>Bacteroidota</taxon>
        <taxon>Chitinophagia</taxon>
        <taxon>Chitinophagales</taxon>
        <taxon>Chitinophagaceae</taxon>
        <taxon>Taibaiella</taxon>
    </lineage>
</organism>
<keyword evidence="4 5" id="KW-0963">Cytoplasm</keyword>
<dbReference type="InterPro" id="IPR053925">
    <property type="entry name" value="RecX_HTH_3rd"/>
</dbReference>
<dbReference type="PANTHER" id="PTHR33602">
    <property type="entry name" value="REGULATORY PROTEIN RECX FAMILY PROTEIN"/>
    <property type="match status" value="1"/>
</dbReference>
<proteinExistence type="inferred from homology"/>
<comment type="similarity">
    <text evidence="2 5">Belongs to the RecX family.</text>
</comment>
<dbReference type="InterPro" id="IPR053924">
    <property type="entry name" value="RecX_HTH_2nd"/>
</dbReference>
<reference evidence="8 9" key="1">
    <citation type="submission" date="2018-06" db="EMBL/GenBank/DDBJ databases">
        <title>Mucibacter soli gen. nov., sp. nov., a new member of the family Chitinophagaceae producing mucin.</title>
        <authorList>
            <person name="Kim M.-K."/>
            <person name="Park S."/>
            <person name="Kim T.-S."/>
            <person name="Joung Y."/>
            <person name="Han J.-H."/>
            <person name="Kim S.B."/>
        </authorList>
    </citation>
    <scope>NUCLEOTIDE SEQUENCE [LARGE SCALE GENOMIC DNA]</scope>
    <source>
        <strain evidence="8 9">R1-15</strain>
    </source>
</reference>
<comment type="subcellular location">
    <subcellularLocation>
        <location evidence="1 5">Cytoplasm</location>
    </subcellularLocation>
</comment>
<evidence type="ECO:0000256" key="2">
    <source>
        <dbReference type="ARBA" id="ARBA00009695"/>
    </source>
</evidence>
<dbReference type="GO" id="GO:0005737">
    <property type="term" value="C:cytoplasm"/>
    <property type="evidence" value="ECO:0007669"/>
    <property type="project" value="UniProtKB-SubCell"/>
</dbReference>
<accession>A0A2W2BYK5</accession>
<name>A0A2W2BYK5_9BACT</name>
<comment type="function">
    <text evidence="5">Modulates RecA activity.</text>
</comment>
<dbReference type="InterPro" id="IPR036388">
    <property type="entry name" value="WH-like_DNA-bd_sf"/>
</dbReference>
<feature type="domain" description="RecX second three-helical" evidence="6">
    <location>
        <begin position="49"/>
        <end position="88"/>
    </location>
</feature>
<protein>
    <recommendedName>
        <fullName evidence="3 5">Regulatory protein RecX</fullName>
    </recommendedName>
</protein>
<dbReference type="GO" id="GO:0006282">
    <property type="term" value="P:regulation of DNA repair"/>
    <property type="evidence" value="ECO:0007669"/>
    <property type="project" value="UniProtKB-UniRule"/>
</dbReference>
<evidence type="ECO:0000259" key="6">
    <source>
        <dbReference type="Pfam" id="PF02631"/>
    </source>
</evidence>
<evidence type="ECO:0000256" key="4">
    <source>
        <dbReference type="ARBA" id="ARBA00022490"/>
    </source>
</evidence>
<evidence type="ECO:0000313" key="8">
    <source>
        <dbReference type="EMBL" id="PZF72953.1"/>
    </source>
</evidence>
<dbReference type="AlphaFoldDB" id="A0A2W2BYK5"/>
<dbReference type="Pfam" id="PF02631">
    <property type="entry name" value="RecX_HTH2"/>
    <property type="match status" value="1"/>
</dbReference>
<dbReference type="InterPro" id="IPR003783">
    <property type="entry name" value="Regulatory_RecX"/>
</dbReference>
<feature type="domain" description="RecX third three-helical" evidence="7">
    <location>
        <begin position="99"/>
        <end position="144"/>
    </location>
</feature>
<dbReference type="RefSeq" id="WP_110998985.1">
    <property type="nucleotide sequence ID" value="NZ_QKTW01000016.1"/>
</dbReference>
<sequence>MDFRTAIYKYCNYQERCHQDVRNKLYDLGARKDQVETLIADLIGDNLLNEERYARAFVRGKFRLKKWGRKKILQELKLHKISEYCVKKGMSEIDANEYDSVLNQLCVKKWRELNRETNEFNKKGKVYRYLLQKGYEQDLISDAINQLLESGS</sequence>
<evidence type="ECO:0000256" key="1">
    <source>
        <dbReference type="ARBA" id="ARBA00004496"/>
    </source>
</evidence>
<dbReference type="OrthoDB" id="1523826at2"/>
<evidence type="ECO:0000313" key="9">
    <source>
        <dbReference type="Proteomes" id="UP000248745"/>
    </source>
</evidence>
<dbReference type="Pfam" id="PF21981">
    <property type="entry name" value="RecX_HTH3"/>
    <property type="match status" value="1"/>
</dbReference>
<evidence type="ECO:0000259" key="7">
    <source>
        <dbReference type="Pfam" id="PF21981"/>
    </source>
</evidence>
<dbReference type="Gene3D" id="1.10.10.10">
    <property type="entry name" value="Winged helix-like DNA-binding domain superfamily/Winged helix DNA-binding domain"/>
    <property type="match status" value="2"/>
</dbReference>
<dbReference type="PANTHER" id="PTHR33602:SF1">
    <property type="entry name" value="REGULATORY PROTEIN RECX FAMILY PROTEIN"/>
    <property type="match status" value="1"/>
</dbReference>
<dbReference type="EMBL" id="QKTW01000016">
    <property type="protein sequence ID" value="PZF72953.1"/>
    <property type="molecule type" value="Genomic_DNA"/>
</dbReference>
<evidence type="ECO:0000256" key="5">
    <source>
        <dbReference type="HAMAP-Rule" id="MF_01114"/>
    </source>
</evidence>
<keyword evidence="9" id="KW-1185">Reference proteome</keyword>
<dbReference type="HAMAP" id="MF_01114">
    <property type="entry name" value="RecX"/>
    <property type="match status" value="1"/>
</dbReference>
<comment type="caution">
    <text evidence="8">The sequence shown here is derived from an EMBL/GenBank/DDBJ whole genome shotgun (WGS) entry which is preliminary data.</text>
</comment>